<feature type="transmembrane region" description="Helical" evidence="5">
    <location>
        <begin position="169"/>
        <end position="190"/>
    </location>
</feature>
<keyword evidence="3 5" id="KW-1133">Transmembrane helix</keyword>
<dbReference type="InterPro" id="IPR051533">
    <property type="entry name" value="WaaL-like"/>
</dbReference>
<keyword evidence="8" id="KW-1185">Reference proteome</keyword>
<sequence>MSSTNASTELWDRRPLLALLLGTCAAGIAFLPSPMYQAAGAAALLAVPCLWFVLLEPDRWLSLFFAACLLAPPLPIAIGNSGPHVALGIACIGLLVGVLRAGEWRLKPHPVSIRLAVLFAVLAGSVSFALLYSGAVVAAGSLARVCLFGIGCYVYFYAAMGPVQRQQRVAAQLFWFAAGSALFACLDFYFQWPAPAGYGPQFIWLDSGVFRRAQGVFYEASTLGNLSVFFLTMSAVALIRPRAECPVPRWAIAVAVPIFGTALLLSYSRASLVTLCLSLGTLFFLQRKGLPVRRWGFIAGSSMLAGGALAFVLFPEFVRGYFARVVLSVQFLFSATNGVLSGRVDSWQKLATFLMEHPWHLLFGVGYKTLPYSDVAGAPVIADNMYLSLLVETGCVGLCAFIALNAAILQAGWRARSTFFGAWILSFWTGQVIQMLSGDLLTYWRVIPIYFWVLAQTVRAEQQ</sequence>
<feature type="transmembrane region" description="Helical" evidence="5">
    <location>
        <begin position="113"/>
        <end position="132"/>
    </location>
</feature>
<accession>A0A7S7NRH6</accession>
<feature type="transmembrane region" description="Helical" evidence="5">
    <location>
        <begin position="35"/>
        <end position="53"/>
    </location>
</feature>
<dbReference type="Proteomes" id="UP000593892">
    <property type="component" value="Chromosome"/>
</dbReference>
<evidence type="ECO:0000256" key="5">
    <source>
        <dbReference type="SAM" id="Phobius"/>
    </source>
</evidence>
<evidence type="ECO:0000256" key="1">
    <source>
        <dbReference type="ARBA" id="ARBA00004141"/>
    </source>
</evidence>
<keyword evidence="4 5" id="KW-0472">Membrane</keyword>
<protein>
    <submittedName>
        <fullName evidence="7">O-antigen ligase family protein</fullName>
    </submittedName>
</protein>
<feature type="transmembrane region" description="Helical" evidence="5">
    <location>
        <begin position="138"/>
        <end position="157"/>
    </location>
</feature>
<evidence type="ECO:0000256" key="4">
    <source>
        <dbReference type="ARBA" id="ARBA00023136"/>
    </source>
</evidence>
<dbReference type="RefSeq" id="WP_194450120.1">
    <property type="nucleotide sequence ID" value="NZ_CP063849.1"/>
</dbReference>
<dbReference type="AlphaFoldDB" id="A0A7S7NRH6"/>
<dbReference type="PANTHER" id="PTHR37422">
    <property type="entry name" value="TEICHURONIC ACID BIOSYNTHESIS PROTEIN TUAE"/>
    <property type="match status" value="1"/>
</dbReference>
<feature type="transmembrane region" description="Helical" evidence="5">
    <location>
        <begin position="216"/>
        <end position="238"/>
    </location>
</feature>
<feature type="transmembrane region" description="Helical" evidence="5">
    <location>
        <begin position="419"/>
        <end position="436"/>
    </location>
</feature>
<evidence type="ECO:0000256" key="2">
    <source>
        <dbReference type="ARBA" id="ARBA00022692"/>
    </source>
</evidence>
<reference evidence="7 8" key="1">
    <citation type="submission" date="2020-10" db="EMBL/GenBank/DDBJ databases">
        <title>Complete genome sequence of Paludibaculum fermentans P105T, a facultatively anaerobic acidobacterium capable of dissimilatory Fe(III) reduction.</title>
        <authorList>
            <person name="Dedysh S.N."/>
            <person name="Beletsky A.V."/>
            <person name="Kulichevskaya I.S."/>
            <person name="Mardanov A.V."/>
            <person name="Ravin N.V."/>
        </authorList>
    </citation>
    <scope>NUCLEOTIDE SEQUENCE [LARGE SCALE GENOMIC DNA]</scope>
    <source>
        <strain evidence="7 8">P105</strain>
    </source>
</reference>
<gene>
    <name evidence="7" type="ORF">IRI77_00395</name>
</gene>
<feature type="domain" description="O-antigen ligase-related" evidence="6">
    <location>
        <begin position="258"/>
        <end position="402"/>
    </location>
</feature>
<proteinExistence type="predicted"/>
<evidence type="ECO:0000313" key="8">
    <source>
        <dbReference type="Proteomes" id="UP000593892"/>
    </source>
</evidence>
<organism evidence="7 8">
    <name type="scientific">Paludibaculum fermentans</name>
    <dbReference type="NCBI Taxonomy" id="1473598"/>
    <lineage>
        <taxon>Bacteria</taxon>
        <taxon>Pseudomonadati</taxon>
        <taxon>Acidobacteriota</taxon>
        <taxon>Terriglobia</taxon>
        <taxon>Bryobacterales</taxon>
        <taxon>Bryobacteraceae</taxon>
        <taxon>Paludibaculum</taxon>
    </lineage>
</organism>
<feature type="transmembrane region" description="Helical" evidence="5">
    <location>
        <begin position="60"/>
        <end position="78"/>
    </location>
</feature>
<dbReference type="KEGG" id="pfer:IRI77_00395"/>
<dbReference type="GO" id="GO:0016020">
    <property type="term" value="C:membrane"/>
    <property type="evidence" value="ECO:0007669"/>
    <property type="project" value="UniProtKB-SubCell"/>
</dbReference>
<feature type="transmembrane region" description="Helical" evidence="5">
    <location>
        <begin position="84"/>
        <end position="101"/>
    </location>
</feature>
<evidence type="ECO:0000256" key="3">
    <source>
        <dbReference type="ARBA" id="ARBA00022989"/>
    </source>
</evidence>
<comment type="subcellular location">
    <subcellularLocation>
        <location evidence="1">Membrane</location>
        <topology evidence="1">Multi-pass membrane protein</topology>
    </subcellularLocation>
</comment>
<dbReference type="EMBL" id="CP063849">
    <property type="protein sequence ID" value="QOY88458.1"/>
    <property type="molecule type" value="Genomic_DNA"/>
</dbReference>
<name>A0A7S7NRH6_PALFE</name>
<dbReference type="GO" id="GO:0016874">
    <property type="term" value="F:ligase activity"/>
    <property type="evidence" value="ECO:0007669"/>
    <property type="project" value="UniProtKB-KW"/>
</dbReference>
<dbReference type="PANTHER" id="PTHR37422:SF13">
    <property type="entry name" value="LIPOPOLYSACCHARIDE BIOSYNTHESIS PROTEIN PA4999-RELATED"/>
    <property type="match status" value="1"/>
</dbReference>
<dbReference type="Pfam" id="PF04932">
    <property type="entry name" value="Wzy_C"/>
    <property type="match status" value="1"/>
</dbReference>
<feature type="transmembrane region" description="Helical" evidence="5">
    <location>
        <begin position="295"/>
        <end position="314"/>
    </location>
</feature>
<evidence type="ECO:0000313" key="7">
    <source>
        <dbReference type="EMBL" id="QOY88458.1"/>
    </source>
</evidence>
<dbReference type="InterPro" id="IPR007016">
    <property type="entry name" value="O-antigen_ligase-rel_domated"/>
</dbReference>
<feature type="transmembrane region" description="Helical" evidence="5">
    <location>
        <begin position="385"/>
        <end position="407"/>
    </location>
</feature>
<evidence type="ECO:0000259" key="6">
    <source>
        <dbReference type="Pfam" id="PF04932"/>
    </source>
</evidence>
<feature type="transmembrane region" description="Helical" evidence="5">
    <location>
        <begin position="250"/>
        <end position="283"/>
    </location>
</feature>
<keyword evidence="7" id="KW-0436">Ligase</keyword>
<keyword evidence="2 5" id="KW-0812">Transmembrane</keyword>